<feature type="compositionally biased region" description="Low complexity" evidence="1">
    <location>
        <begin position="292"/>
        <end position="303"/>
    </location>
</feature>
<name>A0A2T7AA36_9POAL</name>
<accession>A0A2T7AA36</accession>
<sequence length="310" mass="35529">MAASPNVFWDPEGHLHTNALHWEGFPRLLWESLQSFHYTEPPQYDAVEFVEDGIHRAHVRMTIPQHPFRSQWSPIEVNVMGYRIVDTIEAAALEAIYRFCIQHPKEVAGKPIGLFSTTDPDEPEWNLRIVPESHRLDGPPEEVPESHMMRFMNVQCHYHLLLRRELGRAIYIARGHYREADRQNTQVDQLQTLVTQKDEIIAARDETIHHREDQINESDHIITQRDTVIEFLQAQIHDLILAVDDAQAQIEELQQPPIPPVAPAVPEAEEEDPEEIEGVSELDSEHGDPVLSPHHSSSGSQSSIGNFDDF</sequence>
<feature type="compositionally biased region" description="Acidic residues" evidence="1">
    <location>
        <begin position="267"/>
        <end position="282"/>
    </location>
</feature>
<dbReference type="AlphaFoldDB" id="A0A2T7AA36"/>
<feature type="region of interest" description="Disordered" evidence="1">
    <location>
        <begin position="255"/>
        <end position="310"/>
    </location>
</feature>
<evidence type="ECO:0000256" key="1">
    <source>
        <dbReference type="SAM" id="MobiDB-lite"/>
    </source>
</evidence>
<dbReference type="Proteomes" id="UP000243499">
    <property type="component" value="Unassembled WGS sequence"/>
</dbReference>
<evidence type="ECO:0000313" key="2">
    <source>
        <dbReference type="EMBL" id="PUV26835.1"/>
    </source>
</evidence>
<proteinExistence type="predicted"/>
<organism evidence="2">
    <name type="scientific">Panicum hallii</name>
    <dbReference type="NCBI Taxonomy" id="206008"/>
    <lineage>
        <taxon>Eukaryota</taxon>
        <taxon>Viridiplantae</taxon>
        <taxon>Streptophyta</taxon>
        <taxon>Embryophyta</taxon>
        <taxon>Tracheophyta</taxon>
        <taxon>Spermatophyta</taxon>
        <taxon>Magnoliopsida</taxon>
        <taxon>Liliopsida</taxon>
        <taxon>Poales</taxon>
        <taxon>Poaceae</taxon>
        <taxon>PACMAD clade</taxon>
        <taxon>Panicoideae</taxon>
        <taxon>Panicodae</taxon>
        <taxon>Paniceae</taxon>
        <taxon>Panicinae</taxon>
        <taxon>Panicum</taxon>
        <taxon>Panicum sect. Panicum</taxon>
    </lineage>
</organism>
<dbReference type="Gramene" id="PUV26835">
    <property type="protein sequence ID" value="PUV26835"/>
    <property type="gene ID" value="PAHAL_J001400"/>
</dbReference>
<protein>
    <submittedName>
        <fullName evidence="2">Uncharacterized protein</fullName>
    </submittedName>
</protein>
<gene>
    <name evidence="2" type="ORF">PAHAL_J001400</name>
</gene>
<reference evidence="2" key="1">
    <citation type="submission" date="2018-04" db="EMBL/GenBank/DDBJ databases">
        <title>WGS assembly of Panicum hallii.</title>
        <authorList>
            <person name="Lovell J."/>
            <person name="Jenkins J."/>
            <person name="Lowry D."/>
            <person name="Mamidi S."/>
            <person name="Sreedasyam A."/>
            <person name="Weng X."/>
            <person name="Barry K."/>
            <person name="Bonette J."/>
            <person name="Campitelli B."/>
            <person name="Daum C."/>
            <person name="Gordon S."/>
            <person name="Gould B."/>
            <person name="Lipzen A."/>
            <person name="Macqueen A."/>
            <person name="Palacio-Mejia J."/>
            <person name="Plott C."/>
            <person name="Shakirov E."/>
            <person name="Shu S."/>
            <person name="Yoshinaga Y."/>
            <person name="Zane M."/>
            <person name="Rokhsar D."/>
            <person name="Grimwood J."/>
            <person name="Schmutz J."/>
            <person name="Juenger T."/>
        </authorList>
    </citation>
    <scope>NUCLEOTIDE SEQUENCE [LARGE SCALE GENOMIC DNA]</scope>
    <source>
        <strain evidence="2">FIL2</strain>
    </source>
</reference>
<dbReference type="EMBL" id="KZ794286">
    <property type="protein sequence ID" value="PUV26835.1"/>
    <property type="molecule type" value="Genomic_DNA"/>
</dbReference>